<keyword evidence="5" id="KW-0067">ATP-binding</keyword>
<organism evidence="7 8">
    <name type="scientific">Funneliformis caledonium</name>
    <dbReference type="NCBI Taxonomy" id="1117310"/>
    <lineage>
        <taxon>Eukaryota</taxon>
        <taxon>Fungi</taxon>
        <taxon>Fungi incertae sedis</taxon>
        <taxon>Mucoromycota</taxon>
        <taxon>Glomeromycotina</taxon>
        <taxon>Glomeromycetes</taxon>
        <taxon>Glomerales</taxon>
        <taxon>Glomeraceae</taxon>
        <taxon>Funneliformis</taxon>
    </lineage>
</organism>
<dbReference type="SMART" id="SM00220">
    <property type="entry name" value="S_TKc"/>
    <property type="match status" value="1"/>
</dbReference>
<keyword evidence="3" id="KW-0547">Nucleotide-binding</keyword>
<evidence type="ECO:0000256" key="5">
    <source>
        <dbReference type="ARBA" id="ARBA00022840"/>
    </source>
</evidence>
<dbReference type="AlphaFoldDB" id="A0A9N8WGP6"/>
<evidence type="ECO:0000256" key="2">
    <source>
        <dbReference type="ARBA" id="ARBA00022679"/>
    </source>
</evidence>
<evidence type="ECO:0000259" key="6">
    <source>
        <dbReference type="PROSITE" id="PS50011"/>
    </source>
</evidence>
<feature type="non-terminal residue" evidence="7">
    <location>
        <position position="1"/>
    </location>
</feature>
<dbReference type="GO" id="GO:0004674">
    <property type="term" value="F:protein serine/threonine kinase activity"/>
    <property type="evidence" value="ECO:0007669"/>
    <property type="project" value="UniProtKB-EC"/>
</dbReference>
<evidence type="ECO:0000256" key="1">
    <source>
        <dbReference type="ARBA" id="ARBA00012513"/>
    </source>
</evidence>
<dbReference type="EMBL" id="CAJVPQ010000497">
    <property type="protein sequence ID" value="CAG8486669.1"/>
    <property type="molecule type" value="Genomic_DNA"/>
</dbReference>
<evidence type="ECO:0000256" key="3">
    <source>
        <dbReference type="ARBA" id="ARBA00022741"/>
    </source>
</evidence>
<proteinExistence type="predicted"/>
<dbReference type="InterPro" id="IPR000719">
    <property type="entry name" value="Prot_kinase_dom"/>
</dbReference>
<gene>
    <name evidence="7" type="ORF">FCALED_LOCUS2992</name>
</gene>
<reference evidence="7" key="1">
    <citation type="submission" date="2021-06" db="EMBL/GenBank/DDBJ databases">
        <authorList>
            <person name="Kallberg Y."/>
            <person name="Tangrot J."/>
            <person name="Rosling A."/>
        </authorList>
    </citation>
    <scope>NUCLEOTIDE SEQUENCE</scope>
    <source>
        <strain evidence="7">UK204</strain>
    </source>
</reference>
<comment type="caution">
    <text evidence="7">The sequence shown here is derived from an EMBL/GenBank/DDBJ whole genome shotgun (WGS) entry which is preliminary data.</text>
</comment>
<feature type="domain" description="Protein kinase" evidence="6">
    <location>
        <begin position="1"/>
        <end position="181"/>
    </location>
</feature>
<dbReference type="Gene3D" id="1.10.510.10">
    <property type="entry name" value="Transferase(Phosphotransferase) domain 1"/>
    <property type="match status" value="1"/>
</dbReference>
<protein>
    <recommendedName>
        <fullName evidence="1">non-specific serine/threonine protein kinase</fullName>
        <ecNumber evidence="1">2.7.11.1</ecNumber>
    </recommendedName>
</protein>
<dbReference type="GO" id="GO:0005524">
    <property type="term" value="F:ATP binding"/>
    <property type="evidence" value="ECO:0007669"/>
    <property type="project" value="UniProtKB-KW"/>
</dbReference>
<evidence type="ECO:0000313" key="7">
    <source>
        <dbReference type="EMBL" id="CAG8486669.1"/>
    </source>
</evidence>
<keyword evidence="8" id="KW-1185">Reference proteome</keyword>
<dbReference type="InterPro" id="IPR011009">
    <property type="entry name" value="Kinase-like_dom_sf"/>
</dbReference>
<name>A0A9N8WGP6_9GLOM</name>
<dbReference type="OrthoDB" id="2449239at2759"/>
<evidence type="ECO:0000256" key="4">
    <source>
        <dbReference type="ARBA" id="ARBA00022777"/>
    </source>
</evidence>
<dbReference type="EC" id="2.7.11.1" evidence="1"/>
<accession>A0A9N8WGP6</accession>
<keyword evidence="2" id="KW-0808">Transferase</keyword>
<dbReference type="Pfam" id="PF00069">
    <property type="entry name" value="Pkinase"/>
    <property type="match status" value="1"/>
</dbReference>
<dbReference type="PROSITE" id="PS50011">
    <property type="entry name" value="PROTEIN_KINASE_DOM"/>
    <property type="match status" value="1"/>
</dbReference>
<dbReference type="InterPro" id="IPR050660">
    <property type="entry name" value="NEK_Ser/Thr_kinase"/>
</dbReference>
<dbReference type="Proteomes" id="UP000789570">
    <property type="component" value="Unassembled WGS sequence"/>
</dbReference>
<dbReference type="SUPFAM" id="SSF56112">
    <property type="entry name" value="Protein kinase-like (PK-like)"/>
    <property type="match status" value="1"/>
</dbReference>
<sequence length="206" mass="23683">VEWIHGKDVVHLDLNPSNIICKEGKENYKIKICDFETSRQIGEILQVQPILSDTQSIRSNDTRYSSSQSQILQQQLTTSYTCPELLLLTYEDDSLVSNQNNEVEVDFSQDIYSLGLILYFLYTNRTLYNSLYELHEKLSGIEDRIRKDIEDSRVADLVLSCIRKNPKERPCIEDVLHNAYFNKISRGDSGKSFSLDDGCGEEEDLS</sequence>
<evidence type="ECO:0000313" key="8">
    <source>
        <dbReference type="Proteomes" id="UP000789570"/>
    </source>
</evidence>
<dbReference type="PANTHER" id="PTHR43671:SF13">
    <property type="entry name" value="SERINE_THREONINE-PROTEIN KINASE NEK2"/>
    <property type="match status" value="1"/>
</dbReference>
<dbReference type="PANTHER" id="PTHR43671">
    <property type="entry name" value="SERINE/THREONINE-PROTEIN KINASE NEK"/>
    <property type="match status" value="1"/>
</dbReference>
<keyword evidence="4" id="KW-0418">Kinase</keyword>